<sequence>MGFRLHGVEEQHDPRPSGIQEKVDGVIPELEESYEVVEDAISLNALSRSEGPNTISSVENQKGIRLLRLGGNDMILGGDWMKAHNPILFDVIEYKVQTPIKSNISECSTSFIEDVIDLTTKISTKSSKAVGKSTRHEIKEDLKIKQSRNKIRKVIKNEKNT</sequence>
<feature type="region of interest" description="Disordered" evidence="1">
    <location>
        <begin position="1"/>
        <end position="21"/>
    </location>
</feature>
<accession>A0AAN8Y906</accession>
<keyword evidence="3" id="KW-1185">Reference proteome</keyword>
<proteinExistence type="predicted"/>
<organism evidence="2 3">
    <name type="scientific">Solanum bulbocastanum</name>
    <name type="common">Wild potato</name>
    <dbReference type="NCBI Taxonomy" id="147425"/>
    <lineage>
        <taxon>Eukaryota</taxon>
        <taxon>Viridiplantae</taxon>
        <taxon>Streptophyta</taxon>
        <taxon>Embryophyta</taxon>
        <taxon>Tracheophyta</taxon>
        <taxon>Spermatophyta</taxon>
        <taxon>Magnoliopsida</taxon>
        <taxon>eudicotyledons</taxon>
        <taxon>Gunneridae</taxon>
        <taxon>Pentapetalae</taxon>
        <taxon>asterids</taxon>
        <taxon>lamiids</taxon>
        <taxon>Solanales</taxon>
        <taxon>Solanaceae</taxon>
        <taxon>Solanoideae</taxon>
        <taxon>Solaneae</taxon>
        <taxon>Solanum</taxon>
    </lineage>
</organism>
<protein>
    <submittedName>
        <fullName evidence="2">Uncharacterized protein</fullName>
    </submittedName>
</protein>
<comment type="caution">
    <text evidence="2">The sequence shown here is derived from an EMBL/GenBank/DDBJ whole genome shotgun (WGS) entry which is preliminary data.</text>
</comment>
<evidence type="ECO:0000313" key="3">
    <source>
        <dbReference type="Proteomes" id="UP001371456"/>
    </source>
</evidence>
<dbReference type="Proteomes" id="UP001371456">
    <property type="component" value="Unassembled WGS sequence"/>
</dbReference>
<name>A0AAN8Y906_SOLBU</name>
<reference evidence="2 3" key="1">
    <citation type="submission" date="2024-02" db="EMBL/GenBank/DDBJ databases">
        <title>de novo genome assembly of Solanum bulbocastanum strain 11H21.</title>
        <authorList>
            <person name="Hosaka A.J."/>
        </authorList>
    </citation>
    <scope>NUCLEOTIDE SEQUENCE [LARGE SCALE GENOMIC DNA]</scope>
    <source>
        <tissue evidence="2">Young leaves</tissue>
    </source>
</reference>
<dbReference type="EMBL" id="JBANQN010000007">
    <property type="protein sequence ID" value="KAK6784165.1"/>
    <property type="molecule type" value="Genomic_DNA"/>
</dbReference>
<dbReference type="AlphaFoldDB" id="A0AAN8Y906"/>
<evidence type="ECO:0000313" key="2">
    <source>
        <dbReference type="EMBL" id="KAK6784165.1"/>
    </source>
</evidence>
<feature type="compositionally biased region" description="Basic and acidic residues" evidence="1">
    <location>
        <begin position="1"/>
        <end position="15"/>
    </location>
</feature>
<evidence type="ECO:0000256" key="1">
    <source>
        <dbReference type="SAM" id="MobiDB-lite"/>
    </source>
</evidence>
<gene>
    <name evidence="2" type="ORF">RDI58_017619</name>
</gene>